<protein>
    <recommendedName>
        <fullName evidence="3">HEAT repeat-containing protein</fullName>
    </recommendedName>
</protein>
<dbReference type="Proteomes" id="UP000184038">
    <property type="component" value="Unassembled WGS sequence"/>
</dbReference>
<dbReference type="EMBL" id="FRCP01000026">
    <property type="protein sequence ID" value="SHN00501.1"/>
    <property type="molecule type" value="Genomic_DNA"/>
</dbReference>
<evidence type="ECO:0000313" key="1">
    <source>
        <dbReference type="EMBL" id="SHN00501.1"/>
    </source>
</evidence>
<evidence type="ECO:0008006" key="3">
    <source>
        <dbReference type="Google" id="ProtNLM"/>
    </source>
</evidence>
<evidence type="ECO:0000313" key="2">
    <source>
        <dbReference type="Proteomes" id="UP000184038"/>
    </source>
</evidence>
<gene>
    <name evidence="1" type="ORF">SAMN02746066_04333</name>
</gene>
<dbReference type="STRING" id="1120996.SAMN02746066_04333"/>
<sequence>MSDEYIAELILRMTTKEEVKSSDESISWKAHREAEMLSDASLYPALKEQILLNSKPKDKKYRDAAYFILGKLLENNPDNEFIVFYLQLMKVEKDKYILSSMLDRLSEIIIPSDISIEIIISLSMSEKWLIRHSAINALGSSATSASKQALYYYLNQVDEKAYKYEIIYANASLGKIGSVEDIPVLEQHIKSKIRDVRDSAEFAIHRIQERIC</sequence>
<organism evidence="1 2">
    <name type="scientific">Anaerosporobacter mobilis DSM 15930</name>
    <dbReference type="NCBI Taxonomy" id="1120996"/>
    <lineage>
        <taxon>Bacteria</taxon>
        <taxon>Bacillati</taxon>
        <taxon>Bacillota</taxon>
        <taxon>Clostridia</taxon>
        <taxon>Lachnospirales</taxon>
        <taxon>Lachnospiraceae</taxon>
        <taxon>Anaerosporobacter</taxon>
    </lineage>
</organism>
<dbReference type="InterPro" id="IPR011989">
    <property type="entry name" value="ARM-like"/>
</dbReference>
<keyword evidence="2" id="KW-1185">Reference proteome</keyword>
<dbReference type="InterPro" id="IPR016024">
    <property type="entry name" value="ARM-type_fold"/>
</dbReference>
<reference evidence="1 2" key="1">
    <citation type="submission" date="2016-11" db="EMBL/GenBank/DDBJ databases">
        <authorList>
            <person name="Jaros S."/>
            <person name="Januszkiewicz K."/>
            <person name="Wedrychowicz H."/>
        </authorList>
    </citation>
    <scope>NUCLEOTIDE SEQUENCE [LARGE SCALE GENOMIC DNA]</scope>
    <source>
        <strain evidence="1 2">DSM 15930</strain>
    </source>
</reference>
<dbReference type="RefSeq" id="WP_073291323.1">
    <property type="nucleotide sequence ID" value="NZ_FRCP01000026.1"/>
</dbReference>
<dbReference type="OrthoDB" id="633703at2"/>
<proteinExistence type="predicted"/>
<accession>A0A1M7NA26</accession>
<dbReference type="AlphaFoldDB" id="A0A1M7NA26"/>
<name>A0A1M7NA26_9FIRM</name>
<dbReference type="Gene3D" id="1.25.10.10">
    <property type="entry name" value="Leucine-rich Repeat Variant"/>
    <property type="match status" value="1"/>
</dbReference>
<dbReference type="SUPFAM" id="SSF48371">
    <property type="entry name" value="ARM repeat"/>
    <property type="match status" value="1"/>
</dbReference>